<feature type="domain" description="Transposase IS4-like" evidence="5">
    <location>
        <begin position="129"/>
        <end position="348"/>
    </location>
</feature>
<dbReference type="GO" id="GO:0006313">
    <property type="term" value="P:DNA transposition"/>
    <property type="evidence" value="ECO:0007669"/>
    <property type="project" value="InterPro"/>
</dbReference>
<evidence type="ECO:0000256" key="2">
    <source>
        <dbReference type="ARBA" id="ARBA00022578"/>
    </source>
</evidence>
<reference evidence="7 8" key="1">
    <citation type="submission" date="2016-10" db="EMBL/GenBank/DDBJ databases">
        <authorList>
            <person name="de Groot N.N."/>
        </authorList>
    </citation>
    <scope>NUCLEOTIDE SEQUENCE [LARGE SCALE GENOMIC DNA]</scope>
    <source>
        <strain evidence="7 8">AR32</strain>
    </source>
</reference>
<feature type="domain" description="DUF4372" evidence="6">
    <location>
        <begin position="9"/>
        <end position="80"/>
    </location>
</feature>
<gene>
    <name evidence="7" type="ORF">SAMN05216354_2688</name>
</gene>
<dbReference type="InterPro" id="IPR012337">
    <property type="entry name" value="RNaseH-like_sf"/>
</dbReference>
<keyword evidence="4" id="KW-0233">DNA recombination</keyword>
<dbReference type="RefSeq" id="WP_103916192.1">
    <property type="nucleotide sequence ID" value="NZ_FNUV01000008.1"/>
</dbReference>
<dbReference type="SUPFAM" id="SSF53098">
    <property type="entry name" value="Ribonuclease H-like"/>
    <property type="match status" value="1"/>
</dbReference>
<keyword evidence="2" id="KW-0815">Transposition</keyword>
<dbReference type="AlphaFoldDB" id="A0A1H5X8R2"/>
<proteinExistence type="inferred from homology"/>
<dbReference type="EMBL" id="FNUV01000008">
    <property type="protein sequence ID" value="SEG07835.1"/>
    <property type="molecule type" value="Genomic_DNA"/>
</dbReference>
<evidence type="ECO:0008006" key="9">
    <source>
        <dbReference type="Google" id="ProtNLM"/>
    </source>
</evidence>
<evidence type="ECO:0000256" key="4">
    <source>
        <dbReference type="ARBA" id="ARBA00023172"/>
    </source>
</evidence>
<dbReference type="InterPro" id="IPR002559">
    <property type="entry name" value="Transposase_11"/>
</dbReference>
<dbReference type="Pfam" id="PF01609">
    <property type="entry name" value="DDE_Tnp_1"/>
    <property type="match status" value="1"/>
</dbReference>
<dbReference type="PANTHER" id="PTHR33258">
    <property type="entry name" value="TRANSPOSASE INSL FOR INSERTION SEQUENCE ELEMENT IS186A-RELATED"/>
    <property type="match status" value="1"/>
</dbReference>
<dbReference type="PANTHER" id="PTHR33258:SF1">
    <property type="entry name" value="TRANSPOSASE INSL FOR INSERTION SEQUENCE ELEMENT IS186A-RELATED"/>
    <property type="match status" value="1"/>
</dbReference>
<comment type="similarity">
    <text evidence="1">Belongs to the transposase 11 family.</text>
</comment>
<evidence type="ECO:0000259" key="5">
    <source>
        <dbReference type="Pfam" id="PF01609"/>
    </source>
</evidence>
<evidence type="ECO:0000256" key="3">
    <source>
        <dbReference type="ARBA" id="ARBA00023125"/>
    </source>
</evidence>
<evidence type="ECO:0000256" key="1">
    <source>
        <dbReference type="ARBA" id="ARBA00010075"/>
    </source>
</evidence>
<dbReference type="GO" id="GO:0003677">
    <property type="term" value="F:DNA binding"/>
    <property type="evidence" value="ECO:0007669"/>
    <property type="project" value="UniProtKB-KW"/>
</dbReference>
<keyword evidence="3" id="KW-0238">DNA-binding</keyword>
<name>A0A1H5X8R2_XYLRU</name>
<dbReference type="Pfam" id="PF14294">
    <property type="entry name" value="DUF4372"/>
    <property type="match status" value="1"/>
</dbReference>
<evidence type="ECO:0000313" key="7">
    <source>
        <dbReference type="EMBL" id="SEG07835.1"/>
    </source>
</evidence>
<organism evidence="7 8">
    <name type="scientific">Xylanibacter ruminicola</name>
    <name type="common">Prevotella ruminicola</name>
    <dbReference type="NCBI Taxonomy" id="839"/>
    <lineage>
        <taxon>Bacteria</taxon>
        <taxon>Pseudomonadati</taxon>
        <taxon>Bacteroidota</taxon>
        <taxon>Bacteroidia</taxon>
        <taxon>Bacteroidales</taxon>
        <taxon>Prevotellaceae</taxon>
        <taxon>Xylanibacter</taxon>
    </lineage>
</organism>
<evidence type="ECO:0000259" key="6">
    <source>
        <dbReference type="Pfam" id="PF14294"/>
    </source>
</evidence>
<dbReference type="InterPro" id="IPR047952">
    <property type="entry name" value="Transpos_IS4"/>
</dbReference>
<dbReference type="InterPro" id="IPR025399">
    <property type="entry name" value="DUF4372"/>
</dbReference>
<protein>
    <recommendedName>
        <fullName evidence="9">Transposase, IS4 family</fullName>
    </recommendedName>
</protein>
<accession>A0A1H5X8R2</accession>
<evidence type="ECO:0000313" key="8">
    <source>
        <dbReference type="Proteomes" id="UP000236735"/>
    </source>
</evidence>
<dbReference type="GO" id="GO:0004803">
    <property type="term" value="F:transposase activity"/>
    <property type="evidence" value="ECO:0007669"/>
    <property type="project" value="InterPro"/>
</dbReference>
<dbReference type="Proteomes" id="UP000236735">
    <property type="component" value="Unassembled WGS sequence"/>
</dbReference>
<sequence length="415" mass="48364">MNKGTHFIGQPLFGQLINLLDKEKIAKISRKNGGERYIKKFDLWQHLSIMLYAVIKRYDSLREIAGCMLPEARKLAHLGISVMPKRSTLSDANARRPECIFEAVYRDLYERYRKELSSDSRQRRTAKWMKRLQILDSTTITLFSNLIFKGAGRHPKNGKKKGGIKVHAVIQANEGVPCDVKFTSAATNDSFMLAPSHYSRGDIVAMDRAYINYRKFEELTGLGVTYVTKMKKNLTYQTRGDVMYMNRDGFMEYRIQHVTFTKAVADGDDIVHHARIITYIDLSKARPKPVSLLTNDMELEVEDIVDIYRQRWEIELLFKQIKQNFPLRYFYGESANAIKIQIWVTLIANLLLMVLQSRIKRPWSFSGLATMVRDMLMYYVNAYTFFELPEKDWLKIQDEMAEEPPEPTLFPDFFI</sequence>
<dbReference type="NCBIfam" id="NF033592">
    <property type="entry name" value="transpos_IS4_1"/>
    <property type="match status" value="1"/>
</dbReference>